<feature type="signal peptide" evidence="2">
    <location>
        <begin position="1"/>
        <end position="17"/>
    </location>
</feature>
<keyword evidence="2" id="KW-0732">Signal</keyword>
<evidence type="ECO:0000313" key="4">
    <source>
        <dbReference type="Proteomes" id="UP000266841"/>
    </source>
</evidence>
<sequence length="416" mass="46277">MNTLAIALLSLSSTALALNANSCLPKTTPLPSASTHSALFRGKFQKAVISPSHGSKSQALYSAAAAAAAAAADYSPTNRDVLTKLPGSFWSGAKSKYVLDFDWAVSKGMGWRKRIAAAFKFLFLGGLWDTIVSTYALLMRRIPVTIYDARAKEAEEGLSKADFFDKYGFVLLNSKSAMTAEDWVASERDVKGELKDINNISVDGGAAHRMRMDEFRNEDTPVKRIYAEEAKDMLKSILPRAKTIMPPAKGIRRDLSGGLLNGPAKQVHNDYGLVFDEVVERNPFFDFDKQRAIYEESKADEYMLVNFWRPIKPMSTPLRSMPLCFLDSSTLGEDDFVTVDNASLGLATSLKDNPGHKFYYYPDMTVDEVVVFKQFHQFRNETKARMPVFHTAFPDPAADKDTEGRVSFEYRVGLMA</sequence>
<dbReference type="InterPro" id="IPR044053">
    <property type="entry name" value="AsaB-like"/>
</dbReference>
<comment type="caution">
    <text evidence="3">The sequence shown here is derived from an EMBL/GenBank/DDBJ whole genome shotgun (WGS) entry which is preliminary data.</text>
</comment>
<name>K0T1Z5_THAOC</name>
<keyword evidence="4" id="KW-1185">Reference proteome</keyword>
<evidence type="ECO:0000313" key="3">
    <source>
        <dbReference type="EMBL" id="EJK67266.1"/>
    </source>
</evidence>
<dbReference type="GO" id="GO:0016491">
    <property type="term" value="F:oxidoreductase activity"/>
    <property type="evidence" value="ECO:0007669"/>
    <property type="project" value="InterPro"/>
</dbReference>
<evidence type="ECO:0000256" key="1">
    <source>
        <dbReference type="ARBA" id="ARBA00023604"/>
    </source>
</evidence>
<reference evidence="3 4" key="1">
    <citation type="journal article" date="2012" name="Genome Biol.">
        <title>Genome and low-iron response of an oceanic diatom adapted to chronic iron limitation.</title>
        <authorList>
            <person name="Lommer M."/>
            <person name="Specht M."/>
            <person name="Roy A.S."/>
            <person name="Kraemer L."/>
            <person name="Andreson R."/>
            <person name="Gutowska M.A."/>
            <person name="Wolf J."/>
            <person name="Bergner S.V."/>
            <person name="Schilhabel M.B."/>
            <person name="Klostermeier U.C."/>
            <person name="Beiko R.G."/>
            <person name="Rosenstiel P."/>
            <person name="Hippler M."/>
            <person name="Laroche J."/>
        </authorList>
    </citation>
    <scope>NUCLEOTIDE SEQUENCE [LARGE SCALE GENOMIC DNA]</scope>
    <source>
        <strain evidence="3 4">CCMP1005</strain>
    </source>
</reference>
<accession>K0T1Z5</accession>
<comment type="similarity">
    <text evidence="1">Belongs to the asaB hydroxylase/desaturase family.</text>
</comment>
<dbReference type="eggNOG" id="ENOG502RXYQ">
    <property type="taxonomic scope" value="Eukaryota"/>
</dbReference>
<dbReference type="OMA" id="RRIWSHE"/>
<dbReference type="PANTHER" id="PTHR34598:SF3">
    <property type="entry name" value="OXIDOREDUCTASE AN1597"/>
    <property type="match status" value="1"/>
</dbReference>
<dbReference type="Proteomes" id="UP000266841">
    <property type="component" value="Unassembled WGS sequence"/>
</dbReference>
<dbReference type="AlphaFoldDB" id="K0T1Z5"/>
<evidence type="ECO:0000256" key="2">
    <source>
        <dbReference type="SAM" id="SignalP"/>
    </source>
</evidence>
<gene>
    <name evidence="3" type="ORF">THAOC_11728</name>
</gene>
<feature type="chain" id="PRO_5003837543" evidence="2">
    <location>
        <begin position="18"/>
        <end position="416"/>
    </location>
</feature>
<organism evidence="3 4">
    <name type="scientific">Thalassiosira oceanica</name>
    <name type="common">Marine diatom</name>
    <dbReference type="NCBI Taxonomy" id="159749"/>
    <lineage>
        <taxon>Eukaryota</taxon>
        <taxon>Sar</taxon>
        <taxon>Stramenopiles</taxon>
        <taxon>Ochrophyta</taxon>
        <taxon>Bacillariophyta</taxon>
        <taxon>Coscinodiscophyceae</taxon>
        <taxon>Thalassiosirophycidae</taxon>
        <taxon>Thalassiosirales</taxon>
        <taxon>Thalassiosiraceae</taxon>
        <taxon>Thalassiosira</taxon>
    </lineage>
</organism>
<dbReference type="NCBIfam" id="NF041278">
    <property type="entry name" value="CmcJ_NvfI_EfuI"/>
    <property type="match status" value="1"/>
</dbReference>
<protein>
    <submittedName>
        <fullName evidence="3">Uncharacterized protein</fullName>
    </submittedName>
</protein>
<dbReference type="PANTHER" id="PTHR34598">
    <property type="entry name" value="BLL6449 PROTEIN"/>
    <property type="match status" value="1"/>
</dbReference>
<dbReference type="EMBL" id="AGNL01013432">
    <property type="protein sequence ID" value="EJK67266.1"/>
    <property type="molecule type" value="Genomic_DNA"/>
</dbReference>
<dbReference type="OrthoDB" id="412788at2759"/>
<proteinExistence type="inferred from homology"/>